<gene>
    <name evidence="12" type="ORF">LAZ67_11003589</name>
</gene>
<evidence type="ECO:0000256" key="5">
    <source>
        <dbReference type="ARBA" id="ARBA00022801"/>
    </source>
</evidence>
<evidence type="ECO:0000256" key="10">
    <source>
        <dbReference type="SAM" id="SignalP"/>
    </source>
</evidence>
<proteinExistence type="inferred from homology"/>
<dbReference type="PROSITE" id="PS52035">
    <property type="entry name" value="PEPTIDASE_M14"/>
    <property type="match status" value="1"/>
</dbReference>
<dbReference type="InterPro" id="IPR000834">
    <property type="entry name" value="Peptidase_M14"/>
</dbReference>
<evidence type="ECO:0000313" key="13">
    <source>
        <dbReference type="Proteomes" id="UP001235939"/>
    </source>
</evidence>
<dbReference type="Pfam" id="PF00246">
    <property type="entry name" value="Peptidase_M14"/>
    <property type="match status" value="1"/>
</dbReference>
<accession>A0ABY6L0Q0</accession>
<keyword evidence="13" id="KW-1185">Reference proteome</keyword>
<keyword evidence="3" id="KW-0121">Carboxypeptidase</keyword>
<dbReference type="CDD" id="cd03858">
    <property type="entry name" value="M14_CP_N-E_like"/>
    <property type="match status" value="1"/>
</dbReference>
<keyword evidence="3" id="KW-0645">Protease</keyword>
<reference evidence="12 13" key="1">
    <citation type="submission" date="2022-01" db="EMBL/GenBank/DDBJ databases">
        <title>A chromosomal length assembly of Cordylochernes scorpioides.</title>
        <authorList>
            <person name="Zeh D."/>
            <person name="Zeh J."/>
        </authorList>
    </citation>
    <scope>NUCLEOTIDE SEQUENCE [LARGE SCALE GENOMIC DNA]</scope>
    <source>
        <strain evidence="12">IN4F17</strain>
        <tissue evidence="12">Whole Body</tissue>
    </source>
</reference>
<dbReference type="SUPFAM" id="SSF53187">
    <property type="entry name" value="Zn-dependent exopeptidases"/>
    <property type="match status" value="1"/>
</dbReference>
<dbReference type="Gene3D" id="3.40.630.10">
    <property type="entry name" value="Zn peptidases"/>
    <property type="match status" value="1"/>
</dbReference>
<keyword evidence="7" id="KW-0325">Glycoprotein</keyword>
<evidence type="ECO:0000256" key="4">
    <source>
        <dbReference type="ARBA" id="ARBA00022723"/>
    </source>
</evidence>
<dbReference type="Gene3D" id="2.60.40.1120">
    <property type="entry name" value="Carboxypeptidase-like, regulatory domain"/>
    <property type="match status" value="1"/>
</dbReference>
<evidence type="ECO:0000256" key="9">
    <source>
        <dbReference type="SAM" id="MobiDB-lite"/>
    </source>
</evidence>
<comment type="similarity">
    <text evidence="2 8">Belongs to the peptidase M14 family.</text>
</comment>
<feature type="signal peptide" evidence="10">
    <location>
        <begin position="1"/>
        <end position="18"/>
    </location>
</feature>
<dbReference type="PANTHER" id="PTHR11532:SF93">
    <property type="entry name" value="CARBOXYPEPTIDASE E"/>
    <property type="match status" value="1"/>
</dbReference>
<dbReference type="InterPro" id="IPR050753">
    <property type="entry name" value="Peptidase_M14_domain"/>
</dbReference>
<feature type="active site" description="Proton donor/acceptor" evidence="8">
    <location>
        <position position="339"/>
    </location>
</feature>
<keyword evidence="10" id="KW-0732">Signal</keyword>
<dbReference type="SMART" id="SM00631">
    <property type="entry name" value="Zn_pept"/>
    <property type="match status" value="1"/>
</dbReference>
<evidence type="ECO:0000256" key="2">
    <source>
        <dbReference type="ARBA" id="ARBA00005988"/>
    </source>
</evidence>
<feature type="compositionally biased region" description="Low complexity" evidence="9">
    <location>
        <begin position="446"/>
        <end position="460"/>
    </location>
</feature>
<comment type="cofactor">
    <cofactor evidence="1">
        <name>Zn(2+)</name>
        <dbReference type="ChEBI" id="CHEBI:29105"/>
    </cofactor>
</comment>
<evidence type="ECO:0000259" key="11">
    <source>
        <dbReference type="PROSITE" id="PS52035"/>
    </source>
</evidence>
<name>A0ABY6L0Q0_9ARAC</name>
<organism evidence="12 13">
    <name type="scientific">Cordylochernes scorpioides</name>
    <dbReference type="NCBI Taxonomy" id="51811"/>
    <lineage>
        <taxon>Eukaryota</taxon>
        <taxon>Metazoa</taxon>
        <taxon>Ecdysozoa</taxon>
        <taxon>Arthropoda</taxon>
        <taxon>Chelicerata</taxon>
        <taxon>Arachnida</taxon>
        <taxon>Pseudoscorpiones</taxon>
        <taxon>Cheliferoidea</taxon>
        <taxon>Chernetidae</taxon>
        <taxon>Cordylochernes</taxon>
    </lineage>
</organism>
<sequence length="470" mass="52157">MAMLKSAILLLLIIGIRAQDFSPSFKLKHHDNEELLETLNYIHSQCPNITKIYELGHRSVKGVPLIVIEFSDRPGKHEIPSGDVELCPWHPPWLLLSRRFVSPVEPEFKYVANMHGNEVLGRELLLALADHLCQAYKSGDRSVQNLVNFTHLHLLPSMNPDGWQIATQTDAGGHDWLTGRENANYVDLNRDFPDLDRVLFQNDEEGRPATSHLFSKKVLDHKLQPETQAVMEWILQYPFVLSANLHGGALVANFPYDESRHGLDHEYMATPDNDTFRHLALAYSTHHKTMSKAGASPPCEGDDFSHQGGITNGAYWYSVAGGMQDFNYLGSNDFEITLELGCTKYPPAEQLGLEWSNNKDALLHYMWQSHIGIKGLVHEAGTKLPLEGAVVKVVNITGDKLRPINHDVTTTAQGEYWRLLTPRSVPRGGLEARLPAPGDLCAGEQPCAGAGPARGLRAGPPEQPPACSAQ</sequence>
<dbReference type="SUPFAM" id="SSF49464">
    <property type="entry name" value="Carboxypeptidase regulatory domain-like"/>
    <property type="match status" value="1"/>
</dbReference>
<feature type="region of interest" description="Disordered" evidence="9">
    <location>
        <begin position="441"/>
        <end position="470"/>
    </location>
</feature>
<evidence type="ECO:0000256" key="8">
    <source>
        <dbReference type="PROSITE-ProRule" id="PRU01379"/>
    </source>
</evidence>
<feature type="chain" id="PRO_5046958709" evidence="10">
    <location>
        <begin position="19"/>
        <end position="470"/>
    </location>
</feature>
<protein>
    <submittedName>
        <fullName evidence="12">CPE</fullName>
    </submittedName>
</protein>
<keyword evidence="4" id="KW-0479">Metal-binding</keyword>
<dbReference type="InterPro" id="IPR057247">
    <property type="entry name" value="CARBOXYPEPT_ZN_2"/>
</dbReference>
<dbReference type="PROSITE" id="PS00133">
    <property type="entry name" value="CARBOXYPEPT_ZN_2"/>
    <property type="match status" value="1"/>
</dbReference>
<evidence type="ECO:0000256" key="1">
    <source>
        <dbReference type="ARBA" id="ARBA00001947"/>
    </source>
</evidence>
<dbReference type="PRINTS" id="PR00765">
    <property type="entry name" value="CRBOXYPTASEA"/>
</dbReference>
<dbReference type="InterPro" id="IPR057246">
    <property type="entry name" value="CARBOXYPEPT_ZN_1"/>
</dbReference>
<dbReference type="EMBL" id="CP092873">
    <property type="protein sequence ID" value="UYV74449.1"/>
    <property type="molecule type" value="Genomic_DNA"/>
</dbReference>
<dbReference type="PANTHER" id="PTHR11532">
    <property type="entry name" value="PROTEASE M14 CARBOXYPEPTIDASE"/>
    <property type="match status" value="1"/>
</dbReference>
<keyword evidence="5" id="KW-0378">Hydrolase</keyword>
<dbReference type="InterPro" id="IPR008969">
    <property type="entry name" value="CarboxyPept-like_regulatory"/>
</dbReference>
<evidence type="ECO:0000256" key="3">
    <source>
        <dbReference type="ARBA" id="ARBA00022645"/>
    </source>
</evidence>
<keyword evidence="6" id="KW-0862">Zinc</keyword>
<evidence type="ECO:0000313" key="12">
    <source>
        <dbReference type="EMBL" id="UYV74449.1"/>
    </source>
</evidence>
<evidence type="ECO:0000256" key="6">
    <source>
        <dbReference type="ARBA" id="ARBA00022833"/>
    </source>
</evidence>
<dbReference type="Proteomes" id="UP001235939">
    <property type="component" value="Chromosome 11"/>
</dbReference>
<feature type="domain" description="Peptidase M14" evidence="11">
    <location>
        <begin position="28"/>
        <end position="369"/>
    </location>
</feature>
<dbReference type="PROSITE" id="PS00132">
    <property type="entry name" value="CARBOXYPEPT_ZN_1"/>
    <property type="match status" value="1"/>
</dbReference>
<evidence type="ECO:0000256" key="7">
    <source>
        <dbReference type="ARBA" id="ARBA00023180"/>
    </source>
</evidence>